<evidence type="ECO:0000256" key="2">
    <source>
        <dbReference type="ARBA" id="ARBA00001946"/>
    </source>
</evidence>
<feature type="domain" description="Alpha-D-phosphohexomutase alpha/beta/alpha" evidence="16">
    <location>
        <begin position="42"/>
        <end position="178"/>
    </location>
</feature>
<evidence type="ECO:0000256" key="11">
    <source>
        <dbReference type="ARBA" id="ARBA00039995"/>
    </source>
</evidence>
<dbReference type="PANTHER" id="PTHR45745">
    <property type="entry name" value="PHOSPHOMANNOMUTASE 45A"/>
    <property type="match status" value="1"/>
</dbReference>
<comment type="cofactor">
    <cofactor evidence="2">
        <name>Mg(2+)</name>
        <dbReference type="ChEBI" id="CHEBI:18420"/>
    </cofactor>
</comment>
<proteinExistence type="inferred from homology"/>
<dbReference type="EC" id="5.4.2.2" evidence="6"/>
<evidence type="ECO:0000256" key="10">
    <source>
        <dbReference type="ARBA" id="ARBA00023235"/>
    </source>
</evidence>
<comment type="pathway">
    <text evidence="3">Glycolipid metabolism; diglucosyl-diacylglycerol biosynthesis.</text>
</comment>
<keyword evidence="7" id="KW-0597">Phosphoprotein</keyword>
<dbReference type="InterPro" id="IPR016066">
    <property type="entry name" value="A-D-PHexomutase_CS"/>
</dbReference>
<dbReference type="InterPro" id="IPR005844">
    <property type="entry name" value="A-D-PHexomutase_a/b/a-I"/>
</dbReference>
<dbReference type="EMBL" id="FMHG01000001">
    <property type="protein sequence ID" value="SCJ75586.1"/>
    <property type="molecule type" value="Genomic_DNA"/>
</dbReference>
<dbReference type="CDD" id="cd05799">
    <property type="entry name" value="PGM2"/>
    <property type="match status" value="1"/>
</dbReference>
<dbReference type="InterPro" id="IPR016055">
    <property type="entry name" value="A-D-PHexomutase_a/b/a-I/II/III"/>
</dbReference>
<keyword evidence="10 19" id="KW-0413">Isomerase</keyword>
<evidence type="ECO:0000256" key="14">
    <source>
        <dbReference type="RuleBase" id="RU004326"/>
    </source>
</evidence>
<feature type="domain" description="Alpha-D-phosphohexomutase C-terminal" evidence="15">
    <location>
        <begin position="510"/>
        <end position="554"/>
    </location>
</feature>
<dbReference type="SUPFAM" id="SSF55957">
    <property type="entry name" value="Phosphoglucomutase, C-terminal domain"/>
    <property type="match status" value="1"/>
</dbReference>
<dbReference type="PANTHER" id="PTHR45745:SF1">
    <property type="entry name" value="PHOSPHOGLUCOMUTASE 2B-RELATED"/>
    <property type="match status" value="1"/>
</dbReference>
<dbReference type="Pfam" id="PF02878">
    <property type="entry name" value="PGM_PMM_I"/>
    <property type="match status" value="1"/>
</dbReference>
<dbReference type="GO" id="GO:0006166">
    <property type="term" value="P:purine ribonucleoside salvage"/>
    <property type="evidence" value="ECO:0007669"/>
    <property type="project" value="TreeGrafter"/>
</dbReference>
<comment type="pathway">
    <text evidence="4">Lipid metabolism.</text>
</comment>
<dbReference type="Gene3D" id="3.40.120.10">
    <property type="entry name" value="Alpha-D-Glucose-1,6-Bisphosphate, subunit A, domain 3"/>
    <property type="match status" value="3"/>
</dbReference>
<evidence type="ECO:0000256" key="5">
    <source>
        <dbReference type="ARBA" id="ARBA00010231"/>
    </source>
</evidence>
<dbReference type="InterPro" id="IPR005845">
    <property type="entry name" value="A-D-PHexomutase_a/b/a-II"/>
</dbReference>
<feature type="domain" description="Alpha-D-phosphohexomutase alpha/beta/alpha" evidence="18">
    <location>
        <begin position="324"/>
        <end position="449"/>
    </location>
</feature>
<dbReference type="SUPFAM" id="SSF53738">
    <property type="entry name" value="Phosphoglucomutase, first 3 domains"/>
    <property type="match status" value="3"/>
</dbReference>
<evidence type="ECO:0000256" key="4">
    <source>
        <dbReference type="ARBA" id="ARBA00005189"/>
    </source>
</evidence>
<dbReference type="PROSITE" id="PS00710">
    <property type="entry name" value="PGM_PMM"/>
    <property type="match status" value="1"/>
</dbReference>
<evidence type="ECO:0000259" key="15">
    <source>
        <dbReference type="Pfam" id="PF00408"/>
    </source>
</evidence>
<accession>A0A1C6J0G2</accession>
<evidence type="ECO:0000256" key="1">
    <source>
        <dbReference type="ARBA" id="ARBA00000443"/>
    </source>
</evidence>
<dbReference type="PRINTS" id="PR00509">
    <property type="entry name" value="PGMPMM"/>
</dbReference>
<gene>
    <name evidence="19" type="primary">pgcA</name>
    <name evidence="19" type="ORF">SAMEA3545359_01818</name>
</gene>
<evidence type="ECO:0000256" key="7">
    <source>
        <dbReference type="ARBA" id="ARBA00022553"/>
    </source>
</evidence>
<dbReference type="Pfam" id="PF02879">
    <property type="entry name" value="PGM_PMM_II"/>
    <property type="match status" value="1"/>
</dbReference>
<dbReference type="AlphaFoldDB" id="A0A1C6J0G2"/>
<comment type="catalytic activity">
    <reaction evidence="1">
        <text>alpha-D-glucose 1-phosphate = alpha-D-glucose 6-phosphate</text>
        <dbReference type="Rhea" id="RHEA:23536"/>
        <dbReference type="ChEBI" id="CHEBI:58225"/>
        <dbReference type="ChEBI" id="CHEBI:58601"/>
        <dbReference type="EC" id="5.4.2.2"/>
    </reaction>
</comment>
<dbReference type="Pfam" id="PF00408">
    <property type="entry name" value="PGM_PMM_IV"/>
    <property type="match status" value="1"/>
</dbReference>
<feature type="domain" description="Alpha-D-phosphohexomutase alpha/beta/alpha" evidence="17">
    <location>
        <begin position="225"/>
        <end position="312"/>
    </location>
</feature>
<evidence type="ECO:0000256" key="6">
    <source>
        <dbReference type="ARBA" id="ARBA00012728"/>
    </source>
</evidence>
<keyword evidence="8 14" id="KW-0479">Metal-binding</keyword>
<evidence type="ECO:0000259" key="18">
    <source>
        <dbReference type="Pfam" id="PF02880"/>
    </source>
</evidence>
<reference evidence="19" key="1">
    <citation type="submission" date="2015-09" db="EMBL/GenBank/DDBJ databases">
        <authorList>
            <consortium name="Pathogen Informatics"/>
        </authorList>
    </citation>
    <scope>NUCLEOTIDE SEQUENCE</scope>
    <source>
        <strain evidence="19">2789STDY5834896</strain>
    </source>
</reference>
<evidence type="ECO:0000256" key="8">
    <source>
        <dbReference type="ARBA" id="ARBA00022723"/>
    </source>
</evidence>
<keyword evidence="9 14" id="KW-0460">Magnesium</keyword>
<dbReference type="InterPro" id="IPR036900">
    <property type="entry name" value="A-D-PHexomutase_C_sf"/>
</dbReference>
<dbReference type="InterPro" id="IPR005846">
    <property type="entry name" value="A-D-PHexomutase_a/b/a-III"/>
</dbReference>
<organism evidence="19">
    <name type="scientific">uncultured Anaerotruncus sp</name>
    <dbReference type="NCBI Taxonomy" id="905011"/>
    <lineage>
        <taxon>Bacteria</taxon>
        <taxon>Bacillati</taxon>
        <taxon>Bacillota</taxon>
        <taxon>Clostridia</taxon>
        <taxon>Eubacteriales</taxon>
        <taxon>Oscillospiraceae</taxon>
        <taxon>Anaerotruncus</taxon>
        <taxon>environmental samples</taxon>
    </lineage>
</organism>
<sequence>MRYTDVYKQWKTALAGTEYQPEIDALEADEALCEDSFYQYLEFGTAGMRGTIGLGTNRMNVFTVRRSTQGLADYVNKIGKQEQGVAIAYDSRLYSDKFALETALVLCQNGVKAYLYDCLHSVPQLSYAVLKLGCAAGVVITASHNPPQYNGYKVYGEDGGQLAVEDAATVTSFIDAIDDPFAVVGMDEKEALEKGLLVYIGKEIDEQYYADVLSLCYNPAVIEQERDSLKVVYSPLHGSGNIPVRTVLERLGIKNLSVVKEQELPDPKFPTVSAPNPEDPNAFSLATKLADEVGANMMFATDPDCDRLGVAVRQGDGSFKVLTGNQTGVLLMDYILSQTAAKGFKGDEFVVRSIVSTEMADVVAASYGVEMRSVLTGFKFIAEQIKLAEQTGKGTFLFGFEESYGCLSGTFVRDKDACIASMLVVEMACYYKSKGMTLYDAMQEMYKKYGTYNETVLSKTLSGIEGIAKITGAVQTLRDQPPKEIGGMPVKALADYQLQKAVDLQSGAETALTLPKSNVLAYTLDDASFILRPSGTEPKLKAYVSAHGATAEAAKAKFDAVVAAVTQLMDELTK</sequence>
<dbReference type="InterPro" id="IPR005841">
    <property type="entry name" value="Alpha-D-phosphohexomutase_SF"/>
</dbReference>
<evidence type="ECO:0000313" key="19">
    <source>
        <dbReference type="EMBL" id="SCJ75586.1"/>
    </source>
</evidence>
<name>A0A1C6J0G2_9FIRM</name>
<dbReference type="GO" id="GO:0004614">
    <property type="term" value="F:phosphoglucomutase activity"/>
    <property type="evidence" value="ECO:0007669"/>
    <property type="project" value="UniProtKB-EC"/>
</dbReference>
<evidence type="ECO:0000256" key="9">
    <source>
        <dbReference type="ARBA" id="ARBA00022842"/>
    </source>
</evidence>
<dbReference type="GO" id="GO:0000287">
    <property type="term" value="F:magnesium ion binding"/>
    <property type="evidence" value="ECO:0007669"/>
    <property type="project" value="InterPro"/>
</dbReference>
<dbReference type="Pfam" id="PF02880">
    <property type="entry name" value="PGM_PMM_III"/>
    <property type="match status" value="1"/>
</dbReference>
<dbReference type="InterPro" id="IPR005843">
    <property type="entry name" value="A-D-PHexomutase_C"/>
</dbReference>
<dbReference type="Gene3D" id="3.30.310.50">
    <property type="entry name" value="Alpha-D-phosphohexomutase, C-terminal domain"/>
    <property type="match status" value="1"/>
</dbReference>
<protein>
    <recommendedName>
        <fullName evidence="11">Phosphoglucomutase</fullName>
        <ecNumber evidence="6">5.4.2.2</ecNumber>
    </recommendedName>
    <alternativeName>
        <fullName evidence="13">Alpha-phosphoglucomutase</fullName>
    </alternativeName>
    <alternativeName>
        <fullName evidence="12">Glucose phosphomutase</fullName>
    </alternativeName>
</protein>
<evidence type="ECO:0000259" key="17">
    <source>
        <dbReference type="Pfam" id="PF02879"/>
    </source>
</evidence>
<evidence type="ECO:0000256" key="12">
    <source>
        <dbReference type="ARBA" id="ARBA00041398"/>
    </source>
</evidence>
<evidence type="ECO:0000256" key="13">
    <source>
        <dbReference type="ARBA" id="ARBA00041467"/>
    </source>
</evidence>
<comment type="similarity">
    <text evidence="5 14">Belongs to the phosphohexose mutase family.</text>
</comment>
<evidence type="ECO:0000256" key="3">
    <source>
        <dbReference type="ARBA" id="ARBA00005164"/>
    </source>
</evidence>
<dbReference type="GO" id="GO:0005975">
    <property type="term" value="P:carbohydrate metabolic process"/>
    <property type="evidence" value="ECO:0007669"/>
    <property type="project" value="InterPro"/>
</dbReference>
<evidence type="ECO:0000259" key="16">
    <source>
        <dbReference type="Pfam" id="PF02878"/>
    </source>
</evidence>
<dbReference type="GO" id="GO:0008973">
    <property type="term" value="F:phosphopentomutase activity"/>
    <property type="evidence" value="ECO:0007669"/>
    <property type="project" value="TreeGrafter"/>
</dbReference>